<dbReference type="Pfam" id="PF08544">
    <property type="entry name" value="GHMP_kinases_C"/>
    <property type="match status" value="1"/>
</dbReference>
<sequence>MEHNGIIRSRAYSRAGFVGNPSDGYFGKTISFTFSNFYAETVMYEAPRLELLPNRRDLAIYKNLDHLEQHIRECGYYGGIRLLQASLKRFLIYCREKDIDLGERVFAMRYFSNIPHHVGMAGSSAIITACFRGLMQFYGVDIAKEQLANIILSVETEELGIGAGLQDRVAQVYQGLTFMDFDQETMEQKGHGIYEPLESSLLPNVYIAYKRELSEGSEVFHNDIRARYNMGEEAVVEAMQAWAELADLVRVALLSGDRDAIGPLLNENFDMRRSIYEIHPDNIEMVDAARSTGASAKFTGSGGAIVGTYAGEDCFSELKHTLEPMGIVVLKPNII</sequence>
<dbReference type="SUPFAM" id="SSF54211">
    <property type="entry name" value="Ribosomal protein S5 domain 2-like"/>
    <property type="match status" value="1"/>
</dbReference>
<evidence type="ECO:0000313" key="7">
    <source>
        <dbReference type="Proteomes" id="UP000346198"/>
    </source>
</evidence>
<dbReference type="Pfam" id="PF00288">
    <property type="entry name" value="GHMP_kinases_N"/>
    <property type="match status" value="1"/>
</dbReference>
<evidence type="ECO:0008006" key="8">
    <source>
        <dbReference type="Google" id="ProtNLM"/>
    </source>
</evidence>
<dbReference type="GO" id="GO:0005524">
    <property type="term" value="F:ATP binding"/>
    <property type="evidence" value="ECO:0007669"/>
    <property type="project" value="UniProtKB-KW"/>
</dbReference>
<dbReference type="SUPFAM" id="SSF55060">
    <property type="entry name" value="GHMP Kinase, C-terminal domain"/>
    <property type="match status" value="1"/>
</dbReference>
<feature type="domain" description="GHMP kinase N-terminal" evidence="4">
    <location>
        <begin position="105"/>
        <end position="175"/>
    </location>
</feature>
<reference evidence="6 7" key="1">
    <citation type="submission" date="2019-04" db="EMBL/GenBank/DDBJ databases">
        <authorList>
            <person name="Van Vliet M D."/>
        </authorList>
    </citation>
    <scope>NUCLEOTIDE SEQUENCE [LARGE SCALE GENOMIC DNA]</scope>
    <source>
        <strain evidence="6 7">F21</strain>
    </source>
</reference>
<accession>A0A6C2UDX3</accession>
<keyword evidence="3" id="KW-0067">ATP-binding</keyword>
<dbReference type="InterPro" id="IPR036554">
    <property type="entry name" value="GHMP_kinase_C_sf"/>
</dbReference>
<dbReference type="PANTHER" id="PTHR38710">
    <property type="entry name" value="WITH PUTATIVE URIDYL PYROPHOSPHORYLASE-RELATED"/>
    <property type="match status" value="1"/>
</dbReference>
<dbReference type="Proteomes" id="UP000346198">
    <property type="component" value="Unassembled WGS sequence"/>
</dbReference>
<feature type="domain" description="GHMP kinase C-terminal" evidence="5">
    <location>
        <begin position="251"/>
        <end position="309"/>
    </location>
</feature>
<evidence type="ECO:0000256" key="1">
    <source>
        <dbReference type="ARBA" id="ARBA00022741"/>
    </source>
</evidence>
<protein>
    <recommendedName>
        <fullName evidence="8">GHMP kinase</fullName>
    </recommendedName>
</protein>
<dbReference type="InterPro" id="IPR006204">
    <property type="entry name" value="GHMP_kinase_N_dom"/>
</dbReference>
<dbReference type="PANTHER" id="PTHR38710:SF1">
    <property type="entry name" value="WITH PUTATIVE URIDYL PYROPHOSPHORYLASE-RELATED"/>
    <property type="match status" value="1"/>
</dbReference>
<gene>
    <name evidence="6" type="ORF">SCARR_00093</name>
</gene>
<name>A0A6C2UDX3_9BACT</name>
<keyword evidence="7" id="KW-1185">Reference proteome</keyword>
<evidence type="ECO:0000256" key="2">
    <source>
        <dbReference type="ARBA" id="ARBA00022777"/>
    </source>
</evidence>
<dbReference type="InterPro" id="IPR013750">
    <property type="entry name" value="GHMP_kinase_C_dom"/>
</dbReference>
<organism evidence="6 7">
    <name type="scientific">Pontiella sulfatireligans</name>
    <dbReference type="NCBI Taxonomy" id="2750658"/>
    <lineage>
        <taxon>Bacteria</taxon>
        <taxon>Pseudomonadati</taxon>
        <taxon>Kiritimatiellota</taxon>
        <taxon>Kiritimatiellia</taxon>
        <taxon>Kiritimatiellales</taxon>
        <taxon>Pontiellaceae</taxon>
        <taxon>Pontiella</taxon>
    </lineage>
</organism>
<dbReference type="RefSeq" id="WP_136059581.1">
    <property type="nucleotide sequence ID" value="NZ_CAAHFH010000001.1"/>
</dbReference>
<evidence type="ECO:0000259" key="5">
    <source>
        <dbReference type="Pfam" id="PF08544"/>
    </source>
</evidence>
<evidence type="ECO:0000259" key="4">
    <source>
        <dbReference type="Pfam" id="PF00288"/>
    </source>
</evidence>
<keyword evidence="1" id="KW-0547">Nucleotide-binding</keyword>
<dbReference type="GO" id="GO:0047940">
    <property type="term" value="F:glucuronokinase activity"/>
    <property type="evidence" value="ECO:0007669"/>
    <property type="project" value="TreeGrafter"/>
</dbReference>
<dbReference type="AlphaFoldDB" id="A0A6C2UDX3"/>
<keyword evidence="2" id="KW-0808">Transferase</keyword>
<evidence type="ECO:0000256" key="3">
    <source>
        <dbReference type="ARBA" id="ARBA00022840"/>
    </source>
</evidence>
<evidence type="ECO:0000313" key="6">
    <source>
        <dbReference type="EMBL" id="VGO18043.1"/>
    </source>
</evidence>
<proteinExistence type="predicted"/>
<dbReference type="EMBL" id="CAAHFH010000001">
    <property type="protein sequence ID" value="VGO18043.1"/>
    <property type="molecule type" value="Genomic_DNA"/>
</dbReference>
<dbReference type="InterPro" id="IPR020568">
    <property type="entry name" value="Ribosomal_Su5_D2-typ_SF"/>
</dbReference>
<dbReference type="InterPro" id="IPR053034">
    <property type="entry name" value="Glucuronokinase-like"/>
</dbReference>
<keyword evidence="2" id="KW-0418">Kinase</keyword>
<dbReference type="Gene3D" id="3.30.230.120">
    <property type="match status" value="1"/>
</dbReference>